<reference evidence="8" key="2">
    <citation type="submission" date="2016-11" db="UniProtKB">
        <authorList>
            <consortium name="WormBaseParasite"/>
        </authorList>
    </citation>
    <scope>IDENTIFICATION</scope>
</reference>
<name>A0A1I7VXP9_LOALO</name>
<keyword evidence="7" id="KW-1185">Reference proteome</keyword>
<feature type="domain" description="C3H1-type" evidence="6">
    <location>
        <begin position="219"/>
        <end position="247"/>
    </location>
</feature>
<evidence type="ECO:0000259" key="6">
    <source>
        <dbReference type="PROSITE" id="PS50103"/>
    </source>
</evidence>
<keyword evidence="2" id="KW-0677">Repeat</keyword>
<accession>A0A1I7VXP9</accession>
<dbReference type="Proteomes" id="UP000095285">
    <property type="component" value="Unassembled WGS sequence"/>
</dbReference>
<feature type="domain" description="C3H1-type" evidence="6">
    <location>
        <begin position="180"/>
        <end position="208"/>
    </location>
</feature>
<evidence type="ECO:0000256" key="3">
    <source>
        <dbReference type="ARBA" id="ARBA00022771"/>
    </source>
</evidence>
<dbReference type="Gene3D" id="6.10.250.3220">
    <property type="match status" value="1"/>
</dbReference>
<feature type="zinc finger region" description="C3H1-type" evidence="5">
    <location>
        <begin position="219"/>
        <end position="247"/>
    </location>
</feature>
<evidence type="ECO:0000256" key="2">
    <source>
        <dbReference type="ARBA" id="ARBA00022737"/>
    </source>
</evidence>
<dbReference type="PROSITE" id="PS50103">
    <property type="entry name" value="ZF_C3H1"/>
    <property type="match status" value="2"/>
</dbReference>
<dbReference type="STRING" id="7209.A0A1I7VXP9"/>
<dbReference type="GO" id="GO:0008270">
    <property type="term" value="F:zinc ion binding"/>
    <property type="evidence" value="ECO:0007669"/>
    <property type="project" value="UniProtKB-KW"/>
</dbReference>
<evidence type="ECO:0000256" key="1">
    <source>
        <dbReference type="ARBA" id="ARBA00022723"/>
    </source>
</evidence>
<dbReference type="GO" id="GO:0005829">
    <property type="term" value="C:cytosol"/>
    <property type="evidence" value="ECO:0007669"/>
    <property type="project" value="TreeGrafter"/>
</dbReference>
<keyword evidence="4 5" id="KW-0862">Zinc</keyword>
<organism evidence="7 8">
    <name type="scientific">Loa loa</name>
    <name type="common">Eye worm</name>
    <name type="synonym">Filaria loa</name>
    <dbReference type="NCBI Taxonomy" id="7209"/>
    <lineage>
        <taxon>Eukaryota</taxon>
        <taxon>Metazoa</taxon>
        <taxon>Ecdysozoa</taxon>
        <taxon>Nematoda</taxon>
        <taxon>Chromadorea</taxon>
        <taxon>Rhabditida</taxon>
        <taxon>Spirurina</taxon>
        <taxon>Spiruromorpha</taxon>
        <taxon>Filarioidea</taxon>
        <taxon>Onchocercidae</taxon>
        <taxon>Loa</taxon>
    </lineage>
</organism>
<feature type="zinc finger region" description="C3H1-type" evidence="5">
    <location>
        <begin position="180"/>
        <end position="208"/>
    </location>
</feature>
<dbReference type="GO" id="GO:0030154">
    <property type="term" value="P:cell differentiation"/>
    <property type="evidence" value="ECO:0007669"/>
    <property type="project" value="UniProtKB-ARBA"/>
</dbReference>
<evidence type="ECO:0000313" key="8">
    <source>
        <dbReference type="WBParaSite" id="EN70_7423"/>
    </source>
</evidence>
<dbReference type="eggNOG" id="KOG1677">
    <property type="taxonomic scope" value="Eukaryota"/>
</dbReference>
<dbReference type="FunFam" id="4.10.1000.10:FF:000018">
    <property type="entry name" value="Zinc finger protein"/>
    <property type="match status" value="1"/>
</dbReference>
<dbReference type="InterPro" id="IPR036855">
    <property type="entry name" value="Znf_CCCH_sf"/>
</dbReference>
<sequence length="385" mass="43684">MTAIKDCHNTAAKQDLMVPTLSMIPVSPEIQELLQAYGIERHMVAYFNREEPNRVYVNAYGQLHFIDLSALNLTNGTIVQYGVEMLPVFEIGGDIGNRVQNLALKACELTRNDPIVRNDLESELNKVIQRVLSKIAKERNKNNDVSSTIESSKCAGTSMWQMLTDSEREELQREQRKRNAYKTSLCKPFRENNICPYGDECVFAHGEKELRLPPQAHPKYKTKLCNKFSVLNYCPYGARCQYVHERLNDMSKVVADVLRDKGNSGETLQHPSKHLNVRRLDQSAECTNSPIALGNHLSFNEHGGFSSSLTSTDFNCGDKQRQSQKESGLFGPDFSGYDNNESHFNTKAVTNNNIVLNQLLEHFDNMRIDDSNMFSRSCFSRIRSG</sequence>
<dbReference type="GO" id="GO:0080090">
    <property type="term" value="P:regulation of primary metabolic process"/>
    <property type="evidence" value="ECO:0007669"/>
    <property type="project" value="UniProtKB-ARBA"/>
</dbReference>
<dbReference type="PANTHER" id="PTHR12547">
    <property type="entry name" value="CCCH ZINC FINGER/TIS11-RELATED"/>
    <property type="match status" value="1"/>
</dbReference>
<evidence type="ECO:0000256" key="5">
    <source>
        <dbReference type="PROSITE-ProRule" id="PRU00723"/>
    </source>
</evidence>
<evidence type="ECO:0000313" key="7">
    <source>
        <dbReference type="Proteomes" id="UP000095285"/>
    </source>
</evidence>
<dbReference type="GO" id="GO:0010468">
    <property type="term" value="P:regulation of gene expression"/>
    <property type="evidence" value="ECO:0007669"/>
    <property type="project" value="UniProtKB-ARBA"/>
</dbReference>
<dbReference type="Pfam" id="PF00642">
    <property type="entry name" value="zf-CCCH"/>
    <property type="match status" value="2"/>
</dbReference>
<evidence type="ECO:0000256" key="4">
    <source>
        <dbReference type="ARBA" id="ARBA00022833"/>
    </source>
</evidence>
<dbReference type="PANTHER" id="PTHR12547:SF144">
    <property type="entry name" value="C3H1-TYPE DOMAIN-CONTAINING PROTEIN"/>
    <property type="match status" value="1"/>
</dbReference>
<protein>
    <submittedName>
        <fullName evidence="8">C3H1-type domain-containing protein</fullName>
    </submittedName>
</protein>
<dbReference type="FunFam" id="4.10.1000.10:FF:000001">
    <property type="entry name" value="zinc finger CCCH domain-containing protein 15-like"/>
    <property type="match status" value="1"/>
</dbReference>
<dbReference type="InterPro" id="IPR000571">
    <property type="entry name" value="Znf_CCCH"/>
</dbReference>
<reference evidence="7" key="1">
    <citation type="submission" date="2012-04" db="EMBL/GenBank/DDBJ databases">
        <title>The Genome Sequence of Loa loa.</title>
        <authorList>
            <consortium name="The Broad Institute Genome Sequencing Platform"/>
            <consortium name="Broad Institute Genome Sequencing Center for Infectious Disease"/>
            <person name="Nutman T.B."/>
            <person name="Fink D.L."/>
            <person name="Russ C."/>
            <person name="Young S."/>
            <person name="Zeng Q."/>
            <person name="Gargeya S."/>
            <person name="Alvarado L."/>
            <person name="Berlin A."/>
            <person name="Chapman S.B."/>
            <person name="Chen Z."/>
            <person name="Freedman E."/>
            <person name="Gellesch M."/>
            <person name="Goldberg J."/>
            <person name="Griggs A."/>
            <person name="Gujja S."/>
            <person name="Heilman E.R."/>
            <person name="Heiman D."/>
            <person name="Howarth C."/>
            <person name="Mehta T."/>
            <person name="Neiman D."/>
            <person name="Pearson M."/>
            <person name="Roberts A."/>
            <person name="Saif S."/>
            <person name="Shea T."/>
            <person name="Shenoy N."/>
            <person name="Sisk P."/>
            <person name="Stolte C."/>
            <person name="Sykes S."/>
            <person name="White J."/>
            <person name="Yandava C."/>
            <person name="Haas B."/>
            <person name="Henn M.R."/>
            <person name="Nusbaum C."/>
            <person name="Birren B."/>
        </authorList>
    </citation>
    <scope>NUCLEOTIDE SEQUENCE [LARGE SCALE GENOMIC DNA]</scope>
</reference>
<keyword evidence="1 5" id="KW-0479">Metal-binding</keyword>
<dbReference type="GO" id="GO:0043186">
    <property type="term" value="C:P granule"/>
    <property type="evidence" value="ECO:0007669"/>
    <property type="project" value="UniProtKB-ARBA"/>
</dbReference>
<dbReference type="GO" id="GO:0003730">
    <property type="term" value="F:mRNA 3'-UTR binding"/>
    <property type="evidence" value="ECO:0007669"/>
    <property type="project" value="TreeGrafter"/>
</dbReference>
<dbReference type="Gene3D" id="4.10.1000.10">
    <property type="entry name" value="Zinc finger, CCCH-type"/>
    <property type="match status" value="1"/>
</dbReference>
<dbReference type="InterPro" id="IPR045877">
    <property type="entry name" value="ZFP36-like"/>
</dbReference>
<keyword evidence="3 5" id="KW-0863">Zinc-finger</keyword>
<dbReference type="SMART" id="SM00356">
    <property type="entry name" value="ZnF_C3H1"/>
    <property type="match status" value="2"/>
</dbReference>
<dbReference type="AlphaFoldDB" id="A0A1I7VXP9"/>
<dbReference type="WBParaSite" id="EN70_7423">
    <property type="protein sequence ID" value="EN70_7423"/>
    <property type="gene ID" value="EN70_7423"/>
</dbReference>
<dbReference type="SUPFAM" id="SSF90229">
    <property type="entry name" value="CCCH zinc finger"/>
    <property type="match status" value="2"/>
</dbReference>
<proteinExistence type="predicted"/>